<organism evidence="1 2">
    <name type="scientific">Stephania japonica</name>
    <dbReference type="NCBI Taxonomy" id="461633"/>
    <lineage>
        <taxon>Eukaryota</taxon>
        <taxon>Viridiplantae</taxon>
        <taxon>Streptophyta</taxon>
        <taxon>Embryophyta</taxon>
        <taxon>Tracheophyta</taxon>
        <taxon>Spermatophyta</taxon>
        <taxon>Magnoliopsida</taxon>
        <taxon>Ranunculales</taxon>
        <taxon>Menispermaceae</taxon>
        <taxon>Menispermoideae</taxon>
        <taxon>Cissampelideae</taxon>
        <taxon>Stephania</taxon>
    </lineage>
</organism>
<reference evidence="1 2" key="1">
    <citation type="submission" date="2024-01" db="EMBL/GenBank/DDBJ databases">
        <title>Genome assemblies of Stephania.</title>
        <authorList>
            <person name="Yang L."/>
        </authorList>
    </citation>
    <scope>NUCLEOTIDE SEQUENCE [LARGE SCALE GENOMIC DNA]</scope>
    <source>
        <strain evidence="1">QJT</strain>
        <tissue evidence="1">Leaf</tissue>
    </source>
</reference>
<dbReference type="Proteomes" id="UP001417504">
    <property type="component" value="Unassembled WGS sequence"/>
</dbReference>
<evidence type="ECO:0000313" key="1">
    <source>
        <dbReference type="EMBL" id="KAK9153223.1"/>
    </source>
</evidence>
<protein>
    <submittedName>
        <fullName evidence="1">Uncharacterized protein</fullName>
    </submittedName>
</protein>
<accession>A0AAP0KIL7</accession>
<name>A0AAP0KIL7_9MAGN</name>
<proteinExistence type="predicted"/>
<gene>
    <name evidence="1" type="ORF">Sjap_000703</name>
</gene>
<sequence length="52" mass="5960">MSFGLIYIKKKENPTLFTSFSKHPPPPLIFFLPSSLSLVSHSVSPHQNLHRR</sequence>
<keyword evidence="2" id="KW-1185">Reference proteome</keyword>
<evidence type="ECO:0000313" key="2">
    <source>
        <dbReference type="Proteomes" id="UP001417504"/>
    </source>
</evidence>
<comment type="caution">
    <text evidence="1">The sequence shown here is derived from an EMBL/GenBank/DDBJ whole genome shotgun (WGS) entry which is preliminary data.</text>
</comment>
<dbReference type="AlphaFoldDB" id="A0AAP0KIL7"/>
<dbReference type="EMBL" id="JBBNAE010000001">
    <property type="protein sequence ID" value="KAK9153223.1"/>
    <property type="molecule type" value="Genomic_DNA"/>
</dbReference>